<evidence type="ECO:0000259" key="1">
    <source>
        <dbReference type="Pfam" id="PF24035"/>
    </source>
</evidence>
<gene>
    <name evidence="2" type="ORF">ACFQKD_00390</name>
</gene>
<accession>A0ABD5WS66</accession>
<protein>
    <recommendedName>
        <fullName evidence="1">DUF7344 domain-containing protein</fullName>
    </recommendedName>
</protein>
<comment type="caution">
    <text evidence="2">The sequence shown here is derived from an EMBL/GenBank/DDBJ whole genome shotgun (WGS) entry which is preliminary data.</text>
</comment>
<name>A0ABD5WS66_9EURY</name>
<proteinExistence type="predicted"/>
<keyword evidence="3" id="KW-1185">Reference proteome</keyword>
<dbReference type="EMBL" id="JBHTAG010000001">
    <property type="protein sequence ID" value="MFC7095748.1"/>
    <property type="molecule type" value="Genomic_DNA"/>
</dbReference>
<feature type="domain" description="DUF7344" evidence="1">
    <location>
        <begin position="24"/>
        <end position="97"/>
    </location>
</feature>
<dbReference type="GeneID" id="79271959"/>
<evidence type="ECO:0000313" key="3">
    <source>
        <dbReference type="Proteomes" id="UP001596388"/>
    </source>
</evidence>
<dbReference type="RefSeq" id="WP_276239726.1">
    <property type="nucleotide sequence ID" value="NZ_CP119991.1"/>
</dbReference>
<dbReference type="Proteomes" id="UP001596388">
    <property type="component" value="Unassembled WGS sequence"/>
</dbReference>
<reference evidence="2 3" key="1">
    <citation type="journal article" date="2019" name="Int. J. Syst. Evol. Microbiol.">
        <title>The Global Catalogue of Microorganisms (GCM) 10K type strain sequencing project: providing services to taxonomists for standard genome sequencing and annotation.</title>
        <authorList>
            <consortium name="The Broad Institute Genomics Platform"/>
            <consortium name="The Broad Institute Genome Sequencing Center for Infectious Disease"/>
            <person name="Wu L."/>
            <person name="Ma J."/>
        </authorList>
    </citation>
    <scope>NUCLEOTIDE SEQUENCE [LARGE SCALE GENOMIC DNA]</scope>
    <source>
        <strain evidence="2 3">DT55</strain>
    </source>
</reference>
<evidence type="ECO:0000313" key="2">
    <source>
        <dbReference type="EMBL" id="MFC7095748.1"/>
    </source>
</evidence>
<dbReference type="Pfam" id="PF24035">
    <property type="entry name" value="DUF7344"/>
    <property type="match status" value="1"/>
</dbReference>
<sequence length="103" mass="11553">MVYSRTESATKNRHANDLTESEWHDLLASARRRAVLSVVEESRETIELEALAARVAETLDDATVDDERDLVISLHHVHLPKLSDFGVITYDPVSGWVDPTPSK</sequence>
<dbReference type="InterPro" id="IPR055768">
    <property type="entry name" value="DUF7344"/>
</dbReference>
<dbReference type="AlphaFoldDB" id="A0ABD5WS66"/>
<organism evidence="2 3">
    <name type="scientific">Halobaculum marinum</name>
    <dbReference type="NCBI Taxonomy" id="3031996"/>
    <lineage>
        <taxon>Archaea</taxon>
        <taxon>Methanobacteriati</taxon>
        <taxon>Methanobacteriota</taxon>
        <taxon>Stenosarchaea group</taxon>
        <taxon>Halobacteria</taxon>
        <taxon>Halobacteriales</taxon>
        <taxon>Haloferacaceae</taxon>
        <taxon>Halobaculum</taxon>
    </lineage>
</organism>